<dbReference type="CDD" id="cd17369">
    <property type="entry name" value="MFS_ShiA_like"/>
    <property type="match status" value="1"/>
</dbReference>
<dbReference type="Proteomes" id="UP000267430">
    <property type="component" value="Unassembled WGS sequence"/>
</dbReference>
<dbReference type="EMBL" id="RYZZ01000001">
    <property type="protein sequence ID" value="RUQ32696.1"/>
    <property type="molecule type" value="Genomic_DNA"/>
</dbReference>
<feature type="transmembrane region" description="Helical" evidence="11">
    <location>
        <begin position="87"/>
        <end position="105"/>
    </location>
</feature>
<evidence type="ECO:0000256" key="2">
    <source>
        <dbReference type="ARBA" id="ARBA00008240"/>
    </source>
</evidence>
<feature type="transmembrane region" description="Helical" evidence="11">
    <location>
        <begin position="369"/>
        <end position="393"/>
    </location>
</feature>
<dbReference type="SUPFAM" id="SSF103473">
    <property type="entry name" value="MFS general substrate transporter"/>
    <property type="match status" value="1"/>
</dbReference>
<dbReference type="InterPro" id="IPR005829">
    <property type="entry name" value="Sugar_transporter_CS"/>
</dbReference>
<protein>
    <recommendedName>
        <fullName evidence="10">Putative proline/betaine transporter</fullName>
    </recommendedName>
</protein>
<comment type="similarity">
    <text evidence="2">Belongs to the major facilitator superfamily. Metabolite:H+ Symporter (MHS) family (TC 2.A.1.6) family.</text>
</comment>
<dbReference type="InterPro" id="IPR036259">
    <property type="entry name" value="MFS_trans_sf"/>
</dbReference>
<sequence>MANSSKSKKVPKKVLIASLIGSSVEWFDYFLYGTVATLVFSKLFFPNDDPQISLLLSYASFAIPFLIRPLGGILFSHIGDKIGRKKSLVMTLSLMGSGTVLMGLLPDYNTIGIWAPILLVLLRCIQGLGLGGEWGGALLLAFEYAPKEKRGFFGSIPQMGVTIGLLLGTLVLSGLTLLPEEQFLSWGWRIPFIFSAALVILGLWIRKGIDETPEFQETQESKTVSRVPIVDIFRYHWKAVLITIGAKFVDAGPFYIFATFIITYANTNLGFDETTALNAVTIAAVIATVMIPLMGILSDKIGRKSLYIAGSSGIILFAFPYFYLLNLNSSLWLTIATVLAIGIIWPAITAIIGPMFAENFSANVRYTGVSFGYQIGSAISGGTAPLIAVALMGAFNNSWVPVALFIMANGLISLISVLFLPKTMPEVLPKTKENVHHGDRINDSATKSI</sequence>
<feature type="transmembrane region" description="Helical" evidence="11">
    <location>
        <begin position="111"/>
        <end position="131"/>
    </location>
</feature>
<feature type="transmembrane region" description="Helical" evidence="11">
    <location>
        <begin position="306"/>
        <end position="325"/>
    </location>
</feature>
<keyword evidence="8 11" id="KW-0472">Membrane</keyword>
<feature type="transmembrane region" description="Helical" evidence="11">
    <location>
        <begin position="331"/>
        <end position="357"/>
    </location>
</feature>
<dbReference type="InterPro" id="IPR020846">
    <property type="entry name" value="MFS_dom"/>
</dbReference>
<dbReference type="InterPro" id="IPR011701">
    <property type="entry name" value="MFS"/>
</dbReference>
<keyword evidence="6" id="KW-0769">Symport</keyword>
<evidence type="ECO:0000259" key="12">
    <source>
        <dbReference type="PROSITE" id="PS50850"/>
    </source>
</evidence>
<dbReference type="AlphaFoldDB" id="A0A3S0U901"/>
<accession>A0A3S0U901</accession>
<feature type="transmembrane region" description="Helical" evidence="11">
    <location>
        <begin position="239"/>
        <end position="264"/>
    </location>
</feature>
<feature type="transmembrane region" description="Helical" evidence="11">
    <location>
        <begin position="52"/>
        <end position="75"/>
    </location>
</feature>
<evidence type="ECO:0000256" key="10">
    <source>
        <dbReference type="ARBA" id="ARBA00039918"/>
    </source>
</evidence>
<evidence type="ECO:0000256" key="8">
    <source>
        <dbReference type="ARBA" id="ARBA00023136"/>
    </source>
</evidence>
<keyword evidence="3" id="KW-0813">Transport</keyword>
<evidence type="ECO:0000256" key="7">
    <source>
        <dbReference type="ARBA" id="ARBA00022989"/>
    </source>
</evidence>
<comment type="function">
    <text evidence="9">May be a proton symporter involved in the uptake of osmolytes such as proline and glycine betaine.</text>
</comment>
<keyword evidence="14" id="KW-1185">Reference proteome</keyword>
<dbReference type="PROSITE" id="PS00216">
    <property type="entry name" value="SUGAR_TRANSPORT_1"/>
    <property type="match status" value="1"/>
</dbReference>
<feature type="transmembrane region" description="Helical" evidence="11">
    <location>
        <begin position="14"/>
        <end position="32"/>
    </location>
</feature>
<dbReference type="GO" id="GO:0015293">
    <property type="term" value="F:symporter activity"/>
    <property type="evidence" value="ECO:0007669"/>
    <property type="project" value="UniProtKB-KW"/>
</dbReference>
<feature type="transmembrane region" description="Helical" evidence="11">
    <location>
        <begin position="399"/>
        <end position="420"/>
    </location>
</feature>
<keyword evidence="7 11" id="KW-1133">Transmembrane helix</keyword>
<comment type="caution">
    <text evidence="13">The sequence shown here is derived from an EMBL/GenBank/DDBJ whole genome shotgun (WGS) entry which is preliminary data.</text>
</comment>
<evidence type="ECO:0000256" key="3">
    <source>
        <dbReference type="ARBA" id="ARBA00022448"/>
    </source>
</evidence>
<dbReference type="PANTHER" id="PTHR43045">
    <property type="entry name" value="SHIKIMATE TRANSPORTER"/>
    <property type="match status" value="1"/>
</dbReference>
<feature type="transmembrane region" description="Helical" evidence="11">
    <location>
        <begin position="186"/>
        <end position="205"/>
    </location>
</feature>
<feature type="transmembrane region" description="Helical" evidence="11">
    <location>
        <begin position="276"/>
        <end position="294"/>
    </location>
</feature>
<dbReference type="PANTHER" id="PTHR43045:SF1">
    <property type="entry name" value="SHIKIMATE TRANSPORTER"/>
    <property type="match status" value="1"/>
</dbReference>
<dbReference type="PROSITE" id="PS50850">
    <property type="entry name" value="MFS"/>
    <property type="match status" value="1"/>
</dbReference>
<dbReference type="RefSeq" id="WP_126862987.1">
    <property type="nucleotide sequence ID" value="NZ_JAUSTX010000003.1"/>
</dbReference>
<proteinExistence type="inferred from homology"/>
<dbReference type="Gene3D" id="1.20.1250.20">
    <property type="entry name" value="MFS general substrate transporter like domains"/>
    <property type="match status" value="2"/>
</dbReference>
<evidence type="ECO:0000313" key="14">
    <source>
        <dbReference type="Proteomes" id="UP000267430"/>
    </source>
</evidence>
<feature type="domain" description="Major facilitator superfamily (MFS) profile" evidence="12">
    <location>
        <begin position="14"/>
        <end position="425"/>
    </location>
</feature>
<reference evidence="13 14" key="1">
    <citation type="submission" date="2018-12" db="EMBL/GenBank/DDBJ databases">
        <title>Bacillus chawlae sp. nov., Bacillus glennii sp. nov., and Bacillus saganii sp. nov. Isolated from the Vehicle Assembly Building at Kennedy Space Center where the Viking Spacecraft were Assembled.</title>
        <authorList>
            <person name="Seuylemezian A."/>
            <person name="Vaishampayan P."/>
        </authorList>
    </citation>
    <scope>NUCLEOTIDE SEQUENCE [LARGE SCALE GENOMIC DNA]</scope>
    <source>
        <strain evidence="13 14">L5</strain>
    </source>
</reference>
<keyword evidence="5 11" id="KW-0812">Transmembrane</keyword>
<evidence type="ECO:0000256" key="1">
    <source>
        <dbReference type="ARBA" id="ARBA00004651"/>
    </source>
</evidence>
<dbReference type="GO" id="GO:0005886">
    <property type="term" value="C:plasma membrane"/>
    <property type="evidence" value="ECO:0007669"/>
    <property type="project" value="UniProtKB-SubCell"/>
</dbReference>
<feature type="transmembrane region" description="Helical" evidence="11">
    <location>
        <begin position="152"/>
        <end position="174"/>
    </location>
</feature>
<dbReference type="FunFam" id="1.20.1250.20:FF:000001">
    <property type="entry name" value="Dicarboxylate MFS transporter"/>
    <property type="match status" value="1"/>
</dbReference>
<evidence type="ECO:0000256" key="6">
    <source>
        <dbReference type="ARBA" id="ARBA00022847"/>
    </source>
</evidence>
<evidence type="ECO:0000256" key="5">
    <source>
        <dbReference type="ARBA" id="ARBA00022692"/>
    </source>
</evidence>
<evidence type="ECO:0000313" key="13">
    <source>
        <dbReference type="EMBL" id="RUQ32696.1"/>
    </source>
</evidence>
<name>A0A3S0U901_9BACI</name>
<dbReference type="Pfam" id="PF07690">
    <property type="entry name" value="MFS_1"/>
    <property type="match status" value="1"/>
</dbReference>
<evidence type="ECO:0000256" key="9">
    <source>
        <dbReference type="ARBA" id="ARBA00037295"/>
    </source>
</evidence>
<organism evidence="13 14">
    <name type="scientific">Peribacillus cavernae</name>
    <dbReference type="NCBI Taxonomy" id="1674310"/>
    <lineage>
        <taxon>Bacteria</taxon>
        <taxon>Bacillati</taxon>
        <taxon>Bacillota</taxon>
        <taxon>Bacilli</taxon>
        <taxon>Bacillales</taxon>
        <taxon>Bacillaceae</taxon>
        <taxon>Peribacillus</taxon>
    </lineage>
</organism>
<evidence type="ECO:0000256" key="4">
    <source>
        <dbReference type="ARBA" id="ARBA00022475"/>
    </source>
</evidence>
<dbReference type="PROSITE" id="PS00217">
    <property type="entry name" value="SUGAR_TRANSPORT_2"/>
    <property type="match status" value="1"/>
</dbReference>
<gene>
    <name evidence="13" type="ORF">ELQ35_00985</name>
</gene>
<evidence type="ECO:0000256" key="11">
    <source>
        <dbReference type="SAM" id="Phobius"/>
    </source>
</evidence>
<keyword evidence="4" id="KW-1003">Cell membrane</keyword>
<comment type="subcellular location">
    <subcellularLocation>
        <location evidence="1">Cell membrane</location>
        <topology evidence="1">Multi-pass membrane protein</topology>
    </subcellularLocation>
</comment>
<dbReference type="OrthoDB" id="9783227at2"/>